<sequence>MQKLIGKSEGTVCESIRCFWELSLFCSSEWYLGFFGSTLEKSAGGWRHRCDGSMKCREAAVDELSSSTGEKWAVLFSLDNTREGESKAKIHGSKKNRCRENGGDIRWLCFE</sequence>
<evidence type="ECO:0000313" key="2">
    <source>
        <dbReference type="Proteomes" id="UP001055811"/>
    </source>
</evidence>
<protein>
    <submittedName>
        <fullName evidence="1">Uncharacterized protein</fullName>
    </submittedName>
</protein>
<comment type="caution">
    <text evidence="1">The sequence shown here is derived from an EMBL/GenBank/DDBJ whole genome shotgun (WGS) entry which is preliminary data.</text>
</comment>
<accession>A0ACB9AIM5</accession>
<evidence type="ECO:0000313" key="1">
    <source>
        <dbReference type="EMBL" id="KAI3709805.1"/>
    </source>
</evidence>
<name>A0ACB9AIM5_CICIN</name>
<reference evidence="1 2" key="2">
    <citation type="journal article" date="2022" name="Mol. Ecol. Resour.">
        <title>The genomes of chicory, endive, great burdock and yacon provide insights into Asteraceae paleo-polyploidization history and plant inulin production.</title>
        <authorList>
            <person name="Fan W."/>
            <person name="Wang S."/>
            <person name="Wang H."/>
            <person name="Wang A."/>
            <person name="Jiang F."/>
            <person name="Liu H."/>
            <person name="Zhao H."/>
            <person name="Xu D."/>
            <person name="Zhang Y."/>
        </authorList>
    </citation>
    <scope>NUCLEOTIDE SEQUENCE [LARGE SCALE GENOMIC DNA]</scope>
    <source>
        <strain evidence="2">cv. Punajuju</strain>
        <tissue evidence="1">Leaves</tissue>
    </source>
</reference>
<proteinExistence type="predicted"/>
<organism evidence="1 2">
    <name type="scientific">Cichorium intybus</name>
    <name type="common">Chicory</name>
    <dbReference type="NCBI Taxonomy" id="13427"/>
    <lineage>
        <taxon>Eukaryota</taxon>
        <taxon>Viridiplantae</taxon>
        <taxon>Streptophyta</taxon>
        <taxon>Embryophyta</taxon>
        <taxon>Tracheophyta</taxon>
        <taxon>Spermatophyta</taxon>
        <taxon>Magnoliopsida</taxon>
        <taxon>eudicotyledons</taxon>
        <taxon>Gunneridae</taxon>
        <taxon>Pentapetalae</taxon>
        <taxon>asterids</taxon>
        <taxon>campanulids</taxon>
        <taxon>Asterales</taxon>
        <taxon>Asteraceae</taxon>
        <taxon>Cichorioideae</taxon>
        <taxon>Cichorieae</taxon>
        <taxon>Cichoriinae</taxon>
        <taxon>Cichorium</taxon>
    </lineage>
</organism>
<dbReference type="EMBL" id="CM042015">
    <property type="protein sequence ID" value="KAI3709805.1"/>
    <property type="molecule type" value="Genomic_DNA"/>
</dbReference>
<gene>
    <name evidence="1" type="ORF">L2E82_39571</name>
</gene>
<reference evidence="2" key="1">
    <citation type="journal article" date="2022" name="Mol. Ecol. Resour.">
        <title>The genomes of chicory, endive, great burdock and yacon provide insights into Asteraceae palaeo-polyploidization history and plant inulin production.</title>
        <authorList>
            <person name="Fan W."/>
            <person name="Wang S."/>
            <person name="Wang H."/>
            <person name="Wang A."/>
            <person name="Jiang F."/>
            <person name="Liu H."/>
            <person name="Zhao H."/>
            <person name="Xu D."/>
            <person name="Zhang Y."/>
        </authorList>
    </citation>
    <scope>NUCLEOTIDE SEQUENCE [LARGE SCALE GENOMIC DNA]</scope>
    <source>
        <strain evidence="2">cv. Punajuju</strain>
    </source>
</reference>
<keyword evidence="2" id="KW-1185">Reference proteome</keyword>
<dbReference type="Proteomes" id="UP001055811">
    <property type="component" value="Linkage Group LG07"/>
</dbReference>